<dbReference type="InterPro" id="IPR051531">
    <property type="entry name" value="N-acetyltransferase"/>
</dbReference>
<dbReference type="EMBL" id="BART01024078">
    <property type="protein sequence ID" value="GAH00329.1"/>
    <property type="molecule type" value="Genomic_DNA"/>
</dbReference>
<dbReference type="PROSITE" id="PS51186">
    <property type="entry name" value="GNAT"/>
    <property type="match status" value="1"/>
</dbReference>
<gene>
    <name evidence="2" type="ORF">S01H4_43619</name>
</gene>
<dbReference type="InterPro" id="IPR016181">
    <property type="entry name" value="Acyl_CoA_acyltransferase"/>
</dbReference>
<dbReference type="AlphaFoldDB" id="X1D5D2"/>
<dbReference type="Gene3D" id="3.40.630.30">
    <property type="match status" value="1"/>
</dbReference>
<reference evidence="2" key="1">
    <citation type="journal article" date="2014" name="Front. Microbiol.">
        <title>High frequency of phylogenetically diverse reductive dehalogenase-homologous genes in deep subseafloor sedimentary metagenomes.</title>
        <authorList>
            <person name="Kawai M."/>
            <person name="Futagami T."/>
            <person name="Toyoda A."/>
            <person name="Takaki Y."/>
            <person name="Nishi S."/>
            <person name="Hori S."/>
            <person name="Arai W."/>
            <person name="Tsubouchi T."/>
            <person name="Morono Y."/>
            <person name="Uchiyama I."/>
            <person name="Ito T."/>
            <person name="Fujiyama A."/>
            <person name="Inagaki F."/>
            <person name="Takami H."/>
        </authorList>
    </citation>
    <scope>NUCLEOTIDE SEQUENCE</scope>
    <source>
        <strain evidence="2">Expedition CK06-06</strain>
    </source>
</reference>
<evidence type="ECO:0000313" key="2">
    <source>
        <dbReference type="EMBL" id="GAH00329.1"/>
    </source>
</evidence>
<name>X1D5D2_9ZZZZ</name>
<sequence length="162" mass="18735">DIFVFRSDPYVQRYNSKPLEDVSEVEEMIKRSQAIYSRQDGILWAVTLKGQDTVIGLVGFSAWSYHNRAMLGYDLAHAYWGRGFGSEASREIIRFGFERMDLNRIEAATIEDNHESRRMLEKLGFTCEGIRRGYSLEDDGEYHGSAMYGLLRDEYKPTGIDR</sequence>
<accession>X1D5D2</accession>
<dbReference type="GO" id="GO:0005737">
    <property type="term" value="C:cytoplasm"/>
    <property type="evidence" value="ECO:0007669"/>
    <property type="project" value="TreeGrafter"/>
</dbReference>
<proteinExistence type="predicted"/>
<evidence type="ECO:0000259" key="1">
    <source>
        <dbReference type="PROSITE" id="PS51186"/>
    </source>
</evidence>
<dbReference type="Pfam" id="PF13302">
    <property type="entry name" value="Acetyltransf_3"/>
    <property type="match status" value="1"/>
</dbReference>
<comment type="caution">
    <text evidence="2">The sequence shown here is derived from an EMBL/GenBank/DDBJ whole genome shotgun (WGS) entry which is preliminary data.</text>
</comment>
<dbReference type="PANTHER" id="PTHR43792">
    <property type="entry name" value="GNAT FAMILY, PUTATIVE (AFU_ORTHOLOGUE AFUA_3G00765)-RELATED-RELATED"/>
    <property type="match status" value="1"/>
</dbReference>
<dbReference type="PANTHER" id="PTHR43792:SF9">
    <property type="entry name" value="RIBOSOMAL-PROTEIN-ALANINE ACETYLTRANSFERASE"/>
    <property type="match status" value="1"/>
</dbReference>
<dbReference type="GO" id="GO:0008999">
    <property type="term" value="F:protein-N-terminal-alanine acetyltransferase activity"/>
    <property type="evidence" value="ECO:0007669"/>
    <property type="project" value="TreeGrafter"/>
</dbReference>
<feature type="non-terminal residue" evidence="2">
    <location>
        <position position="1"/>
    </location>
</feature>
<dbReference type="SUPFAM" id="SSF55729">
    <property type="entry name" value="Acyl-CoA N-acyltransferases (Nat)"/>
    <property type="match status" value="1"/>
</dbReference>
<feature type="domain" description="N-acetyltransferase" evidence="1">
    <location>
        <begin position="1"/>
        <end position="154"/>
    </location>
</feature>
<protein>
    <recommendedName>
        <fullName evidence="1">N-acetyltransferase domain-containing protein</fullName>
    </recommendedName>
</protein>
<organism evidence="2">
    <name type="scientific">marine sediment metagenome</name>
    <dbReference type="NCBI Taxonomy" id="412755"/>
    <lineage>
        <taxon>unclassified sequences</taxon>
        <taxon>metagenomes</taxon>
        <taxon>ecological metagenomes</taxon>
    </lineage>
</organism>
<dbReference type="InterPro" id="IPR000182">
    <property type="entry name" value="GNAT_dom"/>
</dbReference>